<evidence type="ECO:0000313" key="2">
    <source>
        <dbReference type="Proteomes" id="UP000294215"/>
    </source>
</evidence>
<proteinExistence type="predicted"/>
<sequence length="77" mass="8139">MGAHPATTLFAQAGRGQDGADRQAAIMMPAAIPVPVASLVKLSKQSGREKTFTPQNIAAEIAQKFGLCRRFKSGQGR</sequence>
<organism evidence="1 2">
    <name type="scientific">Rhizobium ruizarguesonis</name>
    <dbReference type="NCBI Taxonomy" id="2081791"/>
    <lineage>
        <taxon>Bacteria</taxon>
        <taxon>Pseudomonadati</taxon>
        <taxon>Pseudomonadota</taxon>
        <taxon>Alphaproteobacteria</taxon>
        <taxon>Hyphomicrobiales</taxon>
        <taxon>Rhizobiaceae</taxon>
        <taxon>Rhizobium/Agrobacterium group</taxon>
        <taxon>Rhizobium</taxon>
    </lineage>
</organism>
<comment type="caution">
    <text evidence="1">The sequence shown here is derived from an EMBL/GenBank/DDBJ whole genome shotgun (WGS) entry which is preliminary data.</text>
</comment>
<dbReference type="EMBL" id="SIMR01000001">
    <property type="protein sequence ID" value="TBC14767.1"/>
    <property type="molecule type" value="Genomic_DNA"/>
</dbReference>
<gene>
    <name evidence="1" type="ORF">ELH40_07315</name>
</gene>
<reference evidence="1 2" key="1">
    <citation type="submission" date="2019-02" db="EMBL/GenBank/DDBJ databases">
        <title>The genomic architecture of introgression among sibling species of bacteria.</title>
        <authorList>
            <person name="Cavassim M.I.A."/>
            <person name="Moeskjaer S."/>
            <person name="Moslemi C."/>
            <person name="Fields B."/>
            <person name="Bachmann A."/>
            <person name="Vilhjalmsson B."/>
            <person name="Schierup M.H."/>
            <person name="Young J.P.W."/>
            <person name="Andersen S.U."/>
        </authorList>
    </citation>
    <scope>NUCLEOTIDE SEQUENCE [LARGE SCALE GENOMIC DNA]</scope>
    <source>
        <strain evidence="1 2">SM92</strain>
    </source>
</reference>
<dbReference type="AlphaFoldDB" id="A0AB38I1Z6"/>
<name>A0AB38I1Z6_9HYPH</name>
<dbReference type="Proteomes" id="UP000294215">
    <property type="component" value="Unassembled WGS sequence"/>
</dbReference>
<accession>A0AB38I1Z6</accession>
<evidence type="ECO:0000313" key="1">
    <source>
        <dbReference type="EMBL" id="TBC14767.1"/>
    </source>
</evidence>
<protein>
    <submittedName>
        <fullName evidence="1">Uncharacterized protein</fullName>
    </submittedName>
</protein>